<dbReference type="Proteomes" id="UP001632038">
    <property type="component" value="Unassembled WGS sequence"/>
</dbReference>
<dbReference type="EMBL" id="JAVIJP010000052">
    <property type="protein sequence ID" value="KAL3625271.1"/>
    <property type="molecule type" value="Genomic_DNA"/>
</dbReference>
<dbReference type="AlphaFoldDB" id="A0ABD3C828"/>
<feature type="transmembrane region" description="Helical" evidence="2">
    <location>
        <begin position="70"/>
        <end position="93"/>
    </location>
</feature>
<name>A0ABD3C828_9LAMI</name>
<keyword evidence="2" id="KW-0472">Membrane</keyword>
<proteinExistence type="predicted"/>
<evidence type="ECO:0000256" key="2">
    <source>
        <dbReference type="SAM" id="Phobius"/>
    </source>
</evidence>
<protein>
    <submittedName>
        <fullName evidence="3">Uncharacterized protein</fullName>
    </submittedName>
</protein>
<gene>
    <name evidence="3" type="ORF">CASFOL_030725</name>
</gene>
<reference evidence="4" key="1">
    <citation type="journal article" date="2024" name="IScience">
        <title>Strigolactones Initiate the Formation of Haustorium-like Structures in Castilleja.</title>
        <authorList>
            <person name="Buerger M."/>
            <person name="Peterson D."/>
            <person name="Chory J."/>
        </authorList>
    </citation>
    <scope>NUCLEOTIDE SEQUENCE [LARGE SCALE GENOMIC DNA]</scope>
</reference>
<evidence type="ECO:0000313" key="3">
    <source>
        <dbReference type="EMBL" id="KAL3625271.1"/>
    </source>
</evidence>
<evidence type="ECO:0000256" key="1">
    <source>
        <dbReference type="SAM" id="MobiDB-lite"/>
    </source>
</evidence>
<sequence length="111" mass="12232">MEGLQKAYRSAVSQAQESTAKLSSLASSLEKTKSIDSVSSSGYGPSSSSSSSFTTDQSRLLLTRPPRQFVSLWTCSKLCAVCFVAGIFVGYTLKRRVRRWASKLLRRIKDD</sequence>
<organism evidence="3 4">
    <name type="scientific">Castilleja foliolosa</name>
    <dbReference type="NCBI Taxonomy" id="1961234"/>
    <lineage>
        <taxon>Eukaryota</taxon>
        <taxon>Viridiplantae</taxon>
        <taxon>Streptophyta</taxon>
        <taxon>Embryophyta</taxon>
        <taxon>Tracheophyta</taxon>
        <taxon>Spermatophyta</taxon>
        <taxon>Magnoliopsida</taxon>
        <taxon>eudicotyledons</taxon>
        <taxon>Gunneridae</taxon>
        <taxon>Pentapetalae</taxon>
        <taxon>asterids</taxon>
        <taxon>lamiids</taxon>
        <taxon>Lamiales</taxon>
        <taxon>Orobanchaceae</taxon>
        <taxon>Pedicularideae</taxon>
        <taxon>Castillejinae</taxon>
        <taxon>Castilleja</taxon>
    </lineage>
</organism>
<evidence type="ECO:0000313" key="4">
    <source>
        <dbReference type="Proteomes" id="UP001632038"/>
    </source>
</evidence>
<keyword evidence="2" id="KW-1133">Transmembrane helix</keyword>
<keyword evidence="2" id="KW-0812">Transmembrane</keyword>
<accession>A0ABD3C828</accession>
<feature type="compositionally biased region" description="Low complexity" evidence="1">
    <location>
        <begin position="28"/>
        <end position="52"/>
    </location>
</feature>
<comment type="caution">
    <text evidence="3">The sequence shown here is derived from an EMBL/GenBank/DDBJ whole genome shotgun (WGS) entry which is preliminary data.</text>
</comment>
<keyword evidence="4" id="KW-1185">Reference proteome</keyword>
<feature type="region of interest" description="Disordered" evidence="1">
    <location>
        <begin position="28"/>
        <end position="55"/>
    </location>
</feature>